<dbReference type="Pfam" id="PF13392">
    <property type="entry name" value="HNH_3"/>
    <property type="match status" value="1"/>
</dbReference>
<dbReference type="InterPro" id="IPR003615">
    <property type="entry name" value="HNH_nuc"/>
</dbReference>
<organism evidence="2 3">
    <name type="scientific">Streptomyces inusitatus</name>
    <dbReference type="NCBI Taxonomy" id="68221"/>
    <lineage>
        <taxon>Bacteria</taxon>
        <taxon>Bacillati</taxon>
        <taxon>Actinomycetota</taxon>
        <taxon>Actinomycetes</taxon>
        <taxon>Kitasatosporales</taxon>
        <taxon>Streptomycetaceae</taxon>
        <taxon>Streptomyces</taxon>
    </lineage>
</organism>
<reference evidence="2" key="1">
    <citation type="journal article" date="2014" name="Int. J. Syst. Evol. Microbiol.">
        <title>Complete genome sequence of Corynebacterium casei LMG S-19264T (=DSM 44701T), isolated from a smear-ripened cheese.</title>
        <authorList>
            <consortium name="US DOE Joint Genome Institute (JGI-PGF)"/>
            <person name="Walter F."/>
            <person name="Albersmeier A."/>
            <person name="Kalinowski J."/>
            <person name="Ruckert C."/>
        </authorList>
    </citation>
    <scope>NUCLEOTIDE SEQUENCE</scope>
    <source>
        <strain evidence="2">JCM 4988</strain>
    </source>
</reference>
<dbReference type="SMART" id="SM00507">
    <property type="entry name" value="HNHc"/>
    <property type="match status" value="1"/>
</dbReference>
<evidence type="ECO:0000313" key="2">
    <source>
        <dbReference type="EMBL" id="GGZ52241.1"/>
    </source>
</evidence>
<dbReference type="Proteomes" id="UP000630936">
    <property type="component" value="Unassembled WGS sequence"/>
</dbReference>
<evidence type="ECO:0000313" key="3">
    <source>
        <dbReference type="Proteomes" id="UP000630936"/>
    </source>
</evidence>
<protein>
    <recommendedName>
        <fullName evidence="1">HNH nuclease domain-containing protein</fullName>
    </recommendedName>
</protein>
<sequence>MSEPKYPRDLLARTAAEAGSLVDLMRRVGAPLGSGPRRYLRDRLAHYSIDTSHFADEPLPPRPAHSYPREVLEAAAAHSHSVGEMLAYMGVAPYDSAYSHISGRLVKFGIDTSHFTGRRRHGPLLPRDELARAVADSQSLPGVIRALGEVSPGGVSRAEVRRGIAAYGLSTAHFTGQRHNAGRRAPTRKAAEDILRKLPPGSSRTKTLLLRRALDDEGVPHVCSACGLGDSWQGKRLVLEIDHINGDRLDNRRDNLRYLCPSCHSQTVTFSNRYRFTTTPPGPVQ</sequence>
<dbReference type="SUPFAM" id="SSF54060">
    <property type="entry name" value="His-Me finger endonucleases"/>
    <property type="match status" value="1"/>
</dbReference>
<comment type="caution">
    <text evidence="2">The sequence shown here is derived from an EMBL/GenBank/DDBJ whole genome shotgun (WGS) entry which is preliminary data.</text>
</comment>
<reference evidence="2" key="2">
    <citation type="submission" date="2020-09" db="EMBL/GenBank/DDBJ databases">
        <authorList>
            <person name="Sun Q."/>
            <person name="Ohkuma M."/>
        </authorList>
    </citation>
    <scope>NUCLEOTIDE SEQUENCE</scope>
    <source>
        <strain evidence="2">JCM 4988</strain>
    </source>
</reference>
<dbReference type="CDD" id="cd00085">
    <property type="entry name" value="HNHc"/>
    <property type="match status" value="1"/>
</dbReference>
<dbReference type="EMBL" id="BMWG01000021">
    <property type="protein sequence ID" value="GGZ52241.1"/>
    <property type="molecule type" value="Genomic_DNA"/>
</dbReference>
<gene>
    <name evidence="2" type="ORF">GCM10010387_53150</name>
</gene>
<dbReference type="AlphaFoldDB" id="A0A918V0C9"/>
<dbReference type="InterPro" id="IPR044925">
    <property type="entry name" value="His-Me_finger_sf"/>
</dbReference>
<proteinExistence type="predicted"/>
<dbReference type="RefSeq" id="WP_229869358.1">
    <property type="nucleotide sequence ID" value="NZ_BMWG01000021.1"/>
</dbReference>
<keyword evidence="3" id="KW-1185">Reference proteome</keyword>
<name>A0A918V0C9_9ACTN</name>
<feature type="domain" description="HNH nuclease" evidence="1">
    <location>
        <begin position="221"/>
        <end position="265"/>
    </location>
</feature>
<accession>A0A918V0C9</accession>
<evidence type="ECO:0000259" key="1">
    <source>
        <dbReference type="SMART" id="SM00507"/>
    </source>
</evidence>